<proteinExistence type="predicted"/>
<organism evidence="2 3">
    <name type="scientific">Catonella massiliensis</name>
    <dbReference type="NCBI Taxonomy" id="2799636"/>
    <lineage>
        <taxon>Bacteria</taxon>
        <taxon>Bacillati</taxon>
        <taxon>Bacillota</taxon>
        <taxon>Clostridia</taxon>
        <taxon>Lachnospirales</taxon>
        <taxon>Lachnospiraceae</taxon>
        <taxon>Catonella</taxon>
    </lineage>
</organism>
<evidence type="ECO:0000313" key="3">
    <source>
        <dbReference type="Proteomes" id="UP000604730"/>
    </source>
</evidence>
<accession>A0ABS1J0K5</accession>
<evidence type="ECO:0000256" key="1">
    <source>
        <dbReference type="SAM" id="Phobius"/>
    </source>
</evidence>
<keyword evidence="3" id="KW-1185">Reference proteome</keyword>
<protein>
    <submittedName>
        <fullName evidence="2">Cystinosin-like protein</fullName>
    </submittedName>
</protein>
<comment type="caution">
    <text evidence="2">The sequence shown here is derived from an EMBL/GenBank/DDBJ whole genome shotgun (WGS) entry which is preliminary data.</text>
</comment>
<gene>
    <name evidence="2" type="ORF">JJN12_07775</name>
</gene>
<reference evidence="2 3" key="1">
    <citation type="submission" date="2021-01" db="EMBL/GenBank/DDBJ databases">
        <title>Isolation and description of Catonella massiliensis sp. nov., a novel Catonella species, isolated from a stable periodontitis subject.</title>
        <authorList>
            <person name="Antezack A."/>
            <person name="Boxberger M."/>
            <person name="La Scola B."/>
            <person name="Monnet-Corti V."/>
        </authorList>
    </citation>
    <scope>NUCLEOTIDE SEQUENCE [LARGE SCALE GENOMIC DNA]</scope>
    <source>
        <strain evidence="2 3">Marseille-Q4567</strain>
    </source>
</reference>
<dbReference type="EMBL" id="JAEPRJ010000001">
    <property type="protein sequence ID" value="MBK5897673.1"/>
    <property type="molecule type" value="Genomic_DNA"/>
</dbReference>
<dbReference type="RefSeq" id="WP_208429140.1">
    <property type="nucleotide sequence ID" value="NZ_JAEPRJ010000001.1"/>
</dbReference>
<sequence>MAILAVVYVIAGYWAVNKVFYENKVVIYSDGFNFFIKKLGYALVLGWALIPIAILKSIFSK</sequence>
<keyword evidence="1" id="KW-0812">Transmembrane</keyword>
<feature type="transmembrane region" description="Helical" evidence="1">
    <location>
        <begin position="39"/>
        <end position="59"/>
    </location>
</feature>
<evidence type="ECO:0000313" key="2">
    <source>
        <dbReference type="EMBL" id="MBK5897673.1"/>
    </source>
</evidence>
<keyword evidence="1" id="KW-1133">Transmembrane helix</keyword>
<keyword evidence="1" id="KW-0472">Membrane</keyword>
<name>A0ABS1J0K5_9FIRM</name>
<dbReference type="Proteomes" id="UP000604730">
    <property type="component" value="Unassembled WGS sequence"/>
</dbReference>